<evidence type="ECO:0000313" key="4">
    <source>
        <dbReference type="Proteomes" id="UP000823388"/>
    </source>
</evidence>
<evidence type="ECO:0000256" key="1">
    <source>
        <dbReference type="SAM" id="Phobius"/>
    </source>
</evidence>
<dbReference type="EMBL" id="CM029040">
    <property type="protein sequence ID" value="KAG2638129.1"/>
    <property type="molecule type" value="Genomic_DNA"/>
</dbReference>
<accession>A0A8T0W3U0</accession>
<dbReference type="Pfam" id="PF13968">
    <property type="entry name" value="DUF4220"/>
    <property type="match status" value="1"/>
</dbReference>
<keyword evidence="1" id="KW-0472">Membrane</keyword>
<comment type="caution">
    <text evidence="3">The sequence shown here is derived from an EMBL/GenBank/DDBJ whole genome shotgun (WGS) entry which is preliminary data.</text>
</comment>
<feature type="domain" description="DUF4220" evidence="2">
    <location>
        <begin position="125"/>
        <end position="527"/>
    </location>
</feature>
<dbReference type="InterPro" id="IPR025315">
    <property type="entry name" value="DUF4220"/>
</dbReference>
<dbReference type="InterPro" id="IPR007658">
    <property type="entry name" value="DUF594"/>
</dbReference>
<proteinExistence type="predicted"/>
<dbReference type="EMBL" id="CM029040">
    <property type="protein sequence ID" value="KAG2638130.1"/>
    <property type="molecule type" value="Genomic_DNA"/>
</dbReference>
<keyword evidence="1" id="KW-1133">Transmembrane helix</keyword>
<organism evidence="3 4">
    <name type="scientific">Panicum virgatum</name>
    <name type="common">Blackwell switchgrass</name>
    <dbReference type="NCBI Taxonomy" id="38727"/>
    <lineage>
        <taxon>Eukaryota</taxon>
        <taxon>Viridiplantae</taxon>
        <taxon>Streptophyta</taxon>
        <taxon>Embryophyta</taxon>
        <taxon>Tracheophyta</taxon>
        <taxon>Spermatophyta</taxon>
        <taxon>Magnoliopsida</taxon>
        <taxon>Liliopsida</taxon>
        <taxon>Poales</taxon>
        <taxon>Poaceae</taxon>
        <taxon>PACMAD clade</taxon>
        <taxon>Panicoideae</taxon>
        <taxon>Panicodae</taxon>
        <taxon>Paniceae</taxon>
        <taxon>Panicinae</taxon>
        <taxon>Panicum</taxon>
        <taxon>Panicum sect. Hiantes</taxon>
    </lineage>
</organism>
<evidence type="ECO:0000313" key="3">
    <source>
        <dbReference type="EMBL" id="KAG2638129.1"/>
    </source>
</evidence>
<dbReference type="Pfam" id="PF04578">
    <property type="entry name" value="DUF594"/>
    <property type="match status" value="1"/>
</dbReference>
<keyword evidence="1" id="KW-0812">Transmembrane</keyword>
<protein>
    <recommendedName>
        <fullName evidence="2">DUF4220 domain-containing protein</fullName>
    </recommendedName>
</protein>
<sequence>MDAWKSTANCSYDGISECSYHIANCSSDLRRTFNRSIRMQLYWRVDALLLVNAVLAVVIVGIGAYGQRYRHHPFTRLIFLGATTLFLPIISSVASTLNVDPSYVMTLNKDYQLVEDLQAMLAICEASTHATWVVQWAFLVQLTMINTCTVVSVDDREDRSKGPPFELLVQGFWTLYLGFSVLKQERGTVDVTDTDRLVDFCTRSFLPFAILCSKIALKYYAYEKARRSYALGRNPGLIFVYMQQQQARDQANPSGEPPVGEDNVPPPALLIMGEEEKHVEKHSYGYAFKDDPGTTLASNVGLVTIHRVWQLDNMLPMPRPQEQKDLCFSFALFKLLRCRFASYKLTNVGSIFFRSLFLKVGEHDRAFRVIADELSFLHDYYYSSLPISYSQSCLPMLSIFLSLLSVGYCIYFTVMAILEFPTSENEILCSMWCIKQPLISLNYIPPIYNFDAVPLLLVLVVVIAAELRDMASYICSNWTKVTLICRYVIRASSQHSLRVQKWVTLLLKSRCKLMKHWDEEMRQCSVLVPQQRTSPLVLVRRLLRLPDQKRKVKVPAAVKVCIINALRSSINNISGRLSNGVASLRRNQVGESFLWACDGKGTSDTILVWHIATCILEVKHPYQHDQEQGSPPITNPNHKIAATGLSRYCAYLVTMSPELLPDNSAWSKSLYEAVKKDTERALADHTVAGSSSTPEDECQRVVELLSRNSMQEVVKNGVKLGKELLAMEAIHGEEMAWKLLAEFWSEMIQYVAPSDNLKGHSEAIARGGELITLLWALLFHAGIVSRPGDDDHGAAATSIPA</sequence>
<reference evidence="3 4" key="1">
    <citation type="submission" date="2020-05" db="EMBL/GenBank/DDBJ databases">
        <title>WGS assembly of Panicum virgatum.</title>
        <authorList>
            <person name="Lovell J.T."/>
            <person name="Jenkins J."/>
            <person name="Shu S."/>
            <person name="Juenger T.E."/>
            <person name="Schmutz J."/>
        </authorList>
    </citation>
    <scope>NUCLEOTIDE SEQUENCE [LARGE SCALE GENOMIC DNA]</scope>
    <source>
        <strain evidence="3">AP13</strain>
        <strain evidence="4">cv. AP13</strain>
    </source>
</reference>
<dbReference type="AlphaFoldDB" id="A0A8T0W3U0"/>
<name>A0A8T0W3U0_PANVG</name>
<gene>
    <name evidence="3" type="ORF">PVAP13_2NG572700</name>
</gene>
<dbReference type="PANTHER" id="PTHR31325">
    <property type="entry name" value="OS01G0798800 PROTEIN-RELATED"/>
    <property type="match status" value="1"/>
</dbReference>
<feature type="transmembrane region" description="Helical" evidence="1">
    <location>
        <begin position="397"/>
        <end position="418"/>
    </location>
</feature>
<dbReference type="Proteomes" id="UP000823388">
    <property type="component" value="Chromosome 2N"/>
</dbReference>
<keyword evidence="4" id="KW-1185">Reference proteome</keyword>
<feature type="transmembrane region" description="Helical" evidence="1">
    <location>
        <begin position="41"/>
        <end position="65"/>
    </location>
</feature>
<evidence type="ECO:0000259" key="2">
    <source>
        <dbReference type="Pfam" id="PF13968"/>
    </source>
</evidence>
<feature type="transmembrane region" description="Helical" evidence="1">
    <location>
        <begin position="77"/>
        <end position="97"/>
    </location>
</feature>